<proteinExistence type="predicted"/>
<dbReference type="InterPro" id="IPR004927">
    <property type="entry name" value="MerB"/>
</dbReference>
<reference evidence="1 2" key="1">
    <citation type="submission" date="2019-03" db="EMBL/GenBank/DDBJ databases">
        <title>Genomic Encyclopedia of Type Strains, Phase IV (KMG-IV): sequencing the most valuable type-strain genomes for metagenomic binning, comparative biology and taxonomic classification.</title>
        <authorList>
            <person name="Goeker M."/>
        </authorList>
    </citation>
    <scope>NUCLEOTIDE SEQUENCE [LARGE SCALE GENOMIC DNA]</scope>
    <source>
        <strain evidence="1 2">DSM 45934</strain>
    </source>
</reference>
<dbReference type="SUPFAM" id="SSF160387">
    <property type="entry name" value="NosL/MerB-like"/>
    <property type="match status" value="1"/>
</dbReference>
<organism evidence="1 2">
    <name type="scientific">Actinocrispum wychmicini</name>
    <dbReference type="NCBI Taxonomy" id="1213861"/>
    <lineage>
        <taxon>Bacteria</taxon>
        <taxon>Bacillati</taxon>
        <taxon>Actinomycetota</taxon>
        <taxon>Actinomycetes</taxon>
        <taxon>Pseudonocardiales</taxon>
        <taxon>Pseudonocardiaceae</taxon>
        <taxon>Actinocrispum</taxon>
    </lineage>
</organism>
<keyword evidence="2" id="KW-1185">Reference proteome</keyword>
<evidence type="ECO:0000313" key="2">
    <source>
        <dbReference type="Proteomes" id="UP000295680"/>
    </source>
</evidence>
<dbReference type="OrthoDB" id="7185309at2"/>
<dbReference type="Gene3D" id="3.30.450.410">
    <property type="match status" value="1"/>
</dbReference>
<dbReference type="AlphaFoldDB" id="A0A4V2S5I8"/>
<dbReference type="Pfam" id="PF03243">
    <property type="entry name" value="MerB"/>
    <property type="match status" value="1"/>
</dbReference>
<keyword evidence="1" id="KW-0456">Lyase</keyword>
<dbReference type="GO" id="GO:0018836">
    <property type="term" value="F:alkylmercury lyase activity"/>
    <property type="evidence" value="ECO:0007669"/>
    <property type="project" value="InterPro"/>
</dbReference>
<accession>A0A4V2S5I8</accession>
<name>A0A4V2S5I8_9PSEU</name>
<comment type="caution">
    <text evidence="1">The sequence shown here is derived from an EMBL/GenBank/DDBJ whole genome shotgun (WGS) entry which is preliminary data.</text>
</comment>
<protein>
    <submittedName>
        <fullName evidence="1">Alkylmercury lyase-like protein</fullName>
    </submittedName>
</protein>
<dbReference type="InterPro" id="IPR053717">
    <property type="entry name" value="MerB_lyase_sf"/>
</dbReference>
<sequence>MDLEDLRLAVYRAFADTGRPPTTEDLTERFGQSPETVQLGLRRLADTRHLALGADGRILMAHPFSAIPLGFAVMGARTLWWGGCAWDAFALPNLLSTEVLVSTRCPACSRAHAWNVGDQEPPEGDQVAHFLVPAARMWDDVVRTCGNQRIFCGPECVDRWLATTGDPRGYVMDLATLWRLAQHWYDGRLDRGYVRREPAEAAEYLSGVGLSGPFWGH</sequence>
<dbReference type="Proteomes" id="UP000295680">
    <property type="component" value="Unassembled WGS sequence"/>
</dbReference>
<evidence type="ECO:0000313" key="1">
    <source>
        <dbReference type="EMBL" id="TCO52280.1"/>
    </source>
</evidence>
<dbReference type="EMBL" id="SLWS01000012">
    <property type="protein sequence ID" value="TCO52280.1"/>
    <property type="molecule type" value="Genomic_DNA"/>
</dbReference>
<gene>
    <name evidence="1" type="ORF">EV192_11211</name>
</gene>
<dbReference type="RefSeq" id="WP_132124228.1">
    <property type="nucleotide sequence ID" value="NZ_SLWS01000012.1"/>
</dbReference>